<dbReference type="EMBL" id="GBXM01035789">
    <property type="protein sequence ID" value="JAH72788.1"/>
    <property type="molecule type" value="Transcribed_RNA"/>
</dbReference>
<keyword evidence="1" id="KW-0472">Membrane</keyword>
<reference evidence="2" key="1">
    <citation type="submission" date="2014-11" db="EMBL/GenBank/DDBJ databases">
        <authorList>
            <person name="Amaro Gonzalez C."/>
        </authorList>
    </citation>
    <scope>NUCLEOTIDE SEQUENCE</scope>
</reference>
<evidence type="ECO:0000313" key="2">
    <source>
        <dbReference type="EMBL" id="JAH72788.1"/>
    </source>
</evidence>
<sequence>MHKINNTTFILLLNIRLWLEEFLFVIIFKKGIVIYTYYACFGK</sequence>
<organism evidence="2">
    <name type="scientific">Anguilla anguilla</name>
    <name type="common">European freshwater eel</name>
    <name type="synonym">Muraena anguilla</name>
    <dbReference type="NCBI Taxonomy" id="7936"/>
    <lineage>
        <taxon>Eukaryota</taxon>
        <taxon>Metazoa</taxon>
        <taxon>Chordata</taxon>
        <taxon>Craniata</taxon>
        <taxon>Vertebrata</taxon>
        <taxon>Euteleostomi</taxon>
        <taxon>Actinopterygii</taxon>
        <taxon>Neopterygii</taxon>
        <taxon>Teleostei</taxon>
        <taxon>Anguilliformes</taxon>
        <taxon>Anguillidae</taxon>
        <taxon>Anguilla</taxon>
    </lineage>
</organism>
<proteinExistence type="predicted"/>
<feature type="transmembrane region" description="Helical" evidence="1">
    <location>
        <begin position="22"/>
        <end position="41"/>
    </location>
</feature>
<accession>A0A0E9V6E4</accession>
<keyword evidence="1" id="KW-0812">Transmembrane</keyword>
<reference evidence="2" key="2">
    <citation type="journal article" date="2015" name="Fish Shellfish Immunol.">
        <title>Early steps in the European eel (Anguilla anguilla)-Vibrio vulnificus interaction in the gills: Role of the RtxA13 toxin.</title>
        <authorList>
            <person name="Callol A."/>
            <person name="Pajuelo D."/>
            <person name="Ebbesson L."/>
            <person name="Teles M."/>
            <person name="MacKenzie S."/>
            <person name="Amaro C."/>
        </authorList>
    </citation>
    <scope>NUCLEOTIDE SEQUENCE</scope>
</reference>
<evidence type="ECO:0000256" key="1">
    <source>
        <dbReference type="SAM" id="Phobius"/>
    </source>
</evidence>
<protein>
    <submittedName>
        <fullName evidence="2">Uncharacterized protein</fullName>
    </submittedName>
</protein>
<name>A0A0E9V6E4_ANGAN</name>
<keyword evidence="1" id="KW-1133">Transmembrane helix</keyword>
<dbReference type="AlphaFoldDB" id="A0A0E9V6E4"/>